<reference evidence="1" key="1">
    <citation type="journal article" date="2014" name="Front. Microbiol.">
        <title>High frequency of phylogenetically diverse reductive dehalogenase-homologous genes in deep subseafloor sedimentary metagenomes.</title>
        <authorList>
            <person name="Kawai M."/>
            <person name="Futagami T."/>
            <person name="Toyoda A."/>
            <person name="Takaki Y."/>
            <person name="Nishi S."/>
            <person name="Hori S."/>
            <person name="Arai W."/>
            <person name="Tsubouchi T."/>
            <person name="Morono Y."/>
            <person name="Uchiyama I."/>
            <person name="Ito T."/>
            <person name="Fujiyama A."/>
            <person name="Inagaki F."/>
            <person name="Takami H."/>
        </authorList>
    </citation>
    <scope>NUCLEOTIDE SEQUENCE</scope>
    <source>
        <strain evidence="1">Expedition CK06-06</strain>
    </source>
</reference>
<comment type="caution">
    <text evidence="1">The sequence shown here is derived from an EMBL/GenBank/DDBJ whole genome shotgun (WGS) entry which is preliminary data.</text>
</comment>
<organism evidence="1">
    <name type="scientific">marine sediment metagenome</name>
    <dbReference type="NCBI Taxonomy" id="412755"/>
    <lineage>
        <taxon>unclassified sequences</taxon>
        <taxon>metagenomes</taxon>
        <taxon>ecological metagenomes</taxon>
    </lineage>
</organism>
<feature type="non-terminal residue" evidence="1">
    <location>
        <position position="1"/>
    </location>
</feature>
<sequence>ARDSVVKERAPLIINNFKRHGVKELICWHDECYGFFVSYCPRNGIEVPFKAIHLFEYLYNYLKDHESEINKLNMKIAYLRNCSNRFIPETDQWVDKICELIGVERVARKYDRKNALCWRTG</sequence>
<proteinExistence type="predicted"/>
<dbReference type="EMBL" id="BART01020328">
    <property type="protein sequence ID" value="GAH02876.1"/>
    <property type="molecule type" value="Genomic_DNA"/>
</dbReference>
<protein>
    <submittedName>
        <fullName evidence="1">Uncharacterized protein</fullName>
    </submittedName>
</protein>
<evidence type="ECO:0000313" key="1">
    <source>
        <dbReference type="EMBL" id="GAH02876.1"/>
    </source>
</evidence>
<gene>
    <name evidence="1" type="ORF">S01H4_37796</name>
</gene>
<accession>X1C487</accession>
<dbReference type="AlphaFoldDB" id="X1C487"/>
<name>X1C487_9ZZZZ</name>